<evidence type="ECO:0000313" key="1">
    <source>
        <dbReference type="EMBL" id="POY49834.1"/>
    </source>
</evidence>
<evidence type="ECO:0008006" key="2">
    <source>
        <dbReference type="Google" id="ProtNLM"/>
    </source>
</evidence>
<reference evidence="1" key="1">
    <citation type="submission" date="2017-12" db="EMBL/GenBank/DDBJ databases">
        <title>First report on the novel genomospecies/subspecies of Pectobacterium carotovorum in Russia.</title>
        <authorList>
            <person name="Shirshikov F.V."/>
            <person name="Miroshnikov K."/>
            <person name="Toshakov S.V."/>
            <person name="Kabanova A.P."/>
            <person name="Barannik A.P."/>
            <person name="Shneider M."/>
            <person name="Ignatov A.N."/>
            <person name="Miroshnikov K.A."/>
        </authorList>
    </citation>
    <scope>NUCLEOTIDE SEQUENCE [LARGE SCALE GENOMIC DNA]</scope>
    <source>
        <strain evidence="1">F131</strain>
    </source>
</reference>
<dbReference type="RefSeq" id="WP_212768770.1">
    <property type="nucleotide sequence ID" value="NZ_CAKLIO010000012.1"/>
</dbReference>
<gene>
    <name evidence="1" type="ORF">F131LOC_02484</name>
</gene>
<proteinExistence type="predicted"/>
<name>A0A855MHC1_9GAMM</name>
<dbReference type="InterPro" id="IPR036390">
    <property type="entry name" value="WH_DNA-bd_sf"/>
</dbReference>
<sequence>MSTGFYKTMPEVDGRKRCVVGIRGQTEDPAYPVDIWFDSLKSVANVLSIENQQLLKIIAEYEPKTITELAALTGRAVSNVSRTLKTLKKYDLVTLIRSKNTLSARINHQEFVVVINNEK</sequence>
<dbReference type="GO" id="GO:0006355">
    <property type="term" value="P:regulation of DNA-templated transcription"/>
    <property type="evidence" value="ECO:0007669"/>
    <property type="project" value="UniProtKB-ARBA"/>
</dbReference>
<dbReference type="AlphaFoldDB" id="A0A855MHC1"/>
<dbReference type="EMBL" id="PDVW01000012">
    <property type="protein sequence ID" value="POY49834.1"/>
    <property type="molecule type" value="Genomic_DNA"/>
</dbReference>
<dbReference type="CDD" id="cd00090">
    <property type="entry name" value="HTH_ARSR"/>
    <property type="match status" value="1"/>
</dbReference>
<accession>A0A855MHC1</accession>
<comment type="caution">
    <text evidence="1">The sequence shown here is derived from an EMBL/GenBank/DDBJ whole genome shotgun (WGS) entry which is preliminary data.</text>
</comment>
<dbReference type="InterPro" id="IPR036388">
    <property type="entry name" value="WH-like_DNA-bd_sf"/>
</dbReference>
<dbReference type="InterPro" id="IPR011991">
    <property type="entry name" value="ArsR-like_HTH"/>
</dbReference>
<dbReference type="Pfam" id="PF25212">
    <property type="entry name" value="HVO_A0114"/>
    <property type="match status" value="1"/>
</dbReference>
<organism evidence="1">
    <name type="scientific">Pectobacterium versatile</name>
    <dbReference type="NCBI Taxonomy" id="2488639"/>
    <lineage>
        <taxon>Bacteria</taxon>
        <taxon>Pseudomonadati</taxon>
        <taxon>Pseudomonadota</taxon>
        <taxon>Gammaproteobacteria</taxon>
        <taxon>Enterobacterales</taxon>
        <taxon>Pectobacteriaceae</taxon>
        <taxon>Pectobacterium</taxon>
    </lineage>
</organism>
<dbReference type="SUPFAM" id="SSF46785">
    <property type="entry name" value="Winged helix' DNA-binding domain"/>
    <property type="match status" value="1"/>
</dbReference>
<protein>
    <recommendedName>
        <fullName evidence="2">MarR family transcriptional regulator</fullName>
    </recommendedName>
</protein>
<dbReference type="Gene3D" id="1.10.10.10">
    <property type="entry name" value="Winged helix-like DNA-binding domain superfamily/Winged helix DNA-binding domain"/>
    <property type="match status" value="1"/>
</dbReference>